<proteinExistence type="predicted"/>
<dbReference type="Gene3D" id="1.50.10.20">
    <property type="match status" value="1"/>
</dbReference>
<reference evidence="1 2" key="1">
    <citation type="submission" date="2019-02" db="EMBL/GenBank/DDBJ databases">
        <title>Deep-cultivation of Planctomycetes and their phenomic and genomic characterization uncovers novel biology.</title>
        <authorList>
            <person name="Wiegand S."/>
            <person name="Jogler M."/>
            <person name="Boedeker C."/>
            <person name="Pinto D."/>
            <person name="Vollmers J."/>
            <person name="Rivas-Marin E."/>
            <person name="Kohn T."/>
            <person name="Peeters S.H."/>
            <person name="Heuer A."/>
            <person name="Rast P."/>
            <person name="Oberbeckmann S."/>
            <person name="Bunk B."/>
            <person name="Jeske O."/>
            <person name="Meyerdierks A."/>
            <person name="Storesund J.E."/>
            <person name="Kallscheuer N."/>
            <person name="Luecker S."/>
            <person name="Lage O.M."/>
            <person name="Pohl T."/>
            <person name="Merkel B.J."/>
            <person name="Hornburger P."/>
            <person name="Mueller R.-W."/>
            <person name="Bruemmer F."/>
            <person name="Labrenz M."/>
            <person name="Spormann A.M."/>
            <person name="Op den Camp H."/>
            <person name="Overmann J."/>
            <person name="Amann R."/>
            <person name="Jetten M.S.M."/>
            <person name="Mascher T."/>
            <person name="Medema M.H."/>
            <person name="Devos D.P."/>
            <person name="Kaster A.-K."/>
            <person name="Ovreas L."/>
            <person name="Rohde M."/>
            <person name="Galperin M.Y."/>
            <person name="Jogler C."/>
        </authorList>
    </citation>
    <scope>NUCLEOTIDE SEQUENCE [LARGE SCALE GENOMIC DNA]</scope>
    <source>
        <strain evidence="1 2">FF011L</strain>
    </source>
</reference>
<organism evidence="1 2">
    <name type="scientific">Roseimaritima multifibrata</name>
    <dbReference type="NCBI Taxonomy" id="1930274"/>
    <lineage>
        <taxon>Bacteria</taxon>
        <taxon>Pseudomonadati</taxon>
        <taxon>Planctomycetota</taxon>
        <taxon>Planctomycetia</taxon>
        <taxon>Pirellulales</taxon>
        <taxon>Pirellulaceae</taxon>
        <taxon>Roseimaritima</taxon>
    </lineage>
</organism>
<keyword evidence="1" id="KW-0456">Lyase</keyword>
<evidence type="ECO:0000313" key="2">
    <source>
        <dbReference type="Proteomes" id="UP000320672"/>
    </source>
</evidence>
<accession>A0A517MFR8</accession>
<name>A0A517MFR8_9BACT</name>
<protein>
    <submittedName>
        <fullName evidence="1">Pectic acid lyase</fullName>
    </submittedName>
</protein>
<dbReference type="Proteomes" id="UP000320672">
    <property type="component" value="Chromosome"/>
</dbReference>
<keyword evidence="2" id="KW-1185">Reference proteome</keyword>
<dbReference type="GO" id="GO:0016829">
    <property type="term" value="F:lyase activity"/>
    <property type="evidence" value="ECO:0007669"/>
    <property type="project" value="UniProtKB-KW"/>
</dbReference>
<dbReference type="InterPro" id="IPR012669">
    <property type="entry name" value="Pectate_lyase"/>
</dbReference>
<dbReference type="EMBL" id="CP036262">
    <property type="protein sequence ID" value="QDS93696.1"/>
    <property type="molecule type" value="Genomic_DNA"/>
</dbReference>
<dbReference type="AlphaFoldDB" id="A0A517MFR8"/>
<sequence length="562" mass="62402">MGPFLPAILATYKSHGSRESIVDWRSAPCVYTICADSIEISHVSLARSKTGTERKQASPIAMYNAEANLVSAMNLQIGSKMLRWNLTLFVACCVVVVVSPLASGQESRKSTPPAPADVKAAVDRAVQFYTKNVALNGGYVYYYSPDLKRRLGEGPAAPTEVWVQPPGTPTVGISLAKLYEATGDRTFLDAATDAALVLVYGQLRSGGWTNKIDLAPALKGLPFSGGKRRLDGHSSLDDGQTPAALQLLMQVDRLHAFRHQAIHQAAERGLQSLLQAQYPNGGFPQVWTKPVPSRPVVPANYPTLDWRTEGRLKAYWNEYTLNDNVCGNVADTLVLAHQTYGGDRYLAALQRLGEFLLLAQMPMPQPAWCQQYNQQMQPIWARAFEPPAIAADESQEVIDTLLKIASTTGDARFLKPIPAALVYLDSCLLPDGRLARYYELETNRPLYMERRGRAYQLTYDDTNLPDHYGWKWPSRGDELREKLVRLQADISAPVERAKSEDQAKSKELIAIVLADLDSQGRWISQYDGRRLVGQPKFEIGESYLSSEVFCRNLDICSDYLSL</sequence>
<dbReference type="KEGG" id="rml:FF011L_24690"/>
<gene>
    <name evidence="1" type="ORF">FF011L_24690</name>
</gene>
<dbReference type="SUPFAM" id="SSF81853">
    <property type="entry name" value="Family 10 polysaccharide lyase"/>
    <property type="match status" value="1"/>
</dbReference>
<evidence type="ECO:0000313" key="1">
    <source>
        <dbReference type="EMBL" id="QDS93696.1"/>
    </source>
</evidence>
<dbReference type="OrthoDB" id="9804686at2"/>
<dbReference type="Pfam" id="PF09492">
    <property type="entry name" value="Pec_lyase"/>
    <property type="match status" value="1"/>
</dbReference>